<comment type="caution">
    <text evidence="9">The sequence shown here is derived from an EMBL/GenBank/DDBJ whole genome shotgun (WGS) entry which is preliminary data.</text>
</comment>
<keyword evidence="10" id="KW-1185">Reference proteome</keyword>
<dbReference type="PANTHER" id="PTHR32024:SF1">
    <property type="entry name" value="KTR SYSTEM POTASSIUM UPTAKE PROTEIN B"/>
    <property type="match status" value="1"/>
</dbReference>
<keyword evidence="2" id="KW-0813">Transport</keyword>
<keyword evidence="7 8" id="KW-0472">Membrane</keyword>
<evidence type="ECO:0000313" key="9">
    <source>
        <dbReference type="EMBL" id="RVV98484.1"/>
    </source>
</evidence>
<protein>
    <submittedName>
        <fullName evidence="9">Ktr system potassium transporter B</fullName>
    </submittedName>
</protein>
<evidence type="ECO:0000256" key="4">
    <source>
        <dbReference type="ARBA" id="ARBA00022692"/>
    </source>
</evidence>
<accession>A0A438AIK2</accession>
<dbReference type="EMBL" id="RQXX01000002">
    <property type="protein sequence ID" value="RVV98484.1"/>
    <property type="molecule type" value="Genomic_DNA"/>
</dbReference>
<proteinExistence type="predicted"/>
<feature type="transmembrane region" description="Helical" evidence="8">
    <location>
        <begin position="21"/>
        <end position="46"/>
    </location>
</feature>
<dbReference type="InterPro" id="IPR003445">
    <property type="entry name" value="Cat_transpt"/>
</dbReference>
<reference evidence="9 10" key="1">
    <citation type="submission" date="2018-11" db="EMBL/GenBank/DDBJ databases">
        <title>Mesobaculum littorinae gen. nov., sp. nov., isolated from Littorina scabra that represents a novel genus of the order Rhodobacteraceae.</title>
        <authorList>
            <person name="Li F."/>
        </authorList>
    </citation>
    <scope>NUCLEOTIDE SEQUENCE [LARGE SCALE GENOMIC DNA]</scope>
    <source>
        <strain evidence="9 10">M0103</strain>
    </source>
</reference>
<feature type="transmembrane region" description="Helical" evidence="8">
    <location>
        <begin position="415"/>
        <end position="436"/>
    </location>
</feature>
<feature type="transmembrane region" description="Helical" evidence="8">
    <location>
        <begin position="359"/>
        <end position="379"/>
    </location>
</feature>
<feature type="transmembrane region" description="Helical" evidence="8">
    <location>
        <begin position="305"/>
        <end position="338"/>
    </location>
</feature>
<dbReference type="PANTHER" id="PTHR32024">
    <property type="entry name" value="TRK SYSTEM POTASSIUM UPTAKE PROTEIN TRKG-RELATED"/>
    <property type="match status" value="1"/>
</dbReference>
<feature type="transmembrane region" description="Helical" evidence="8">
    <location>
        <begin position="135"/>
        <end position="160"/>
    </location>
</feature>
<dbReference type="RefSeq" id="WP_127905716.1">
    <property type="nucleotide sequence ID" value="NZ_RQXX01000002.1"/>
</dbReference>
<feature type="transmembrane region" description="Helical" evidence="8">
    <location>
        <begin position="85"/>
        <end position="115"/>
    </location>
</feature>
<evidence type="ECO:0000256" key="3">
    <source>
        <dbReference type="ARBA" id="ARBA00022475"/>
    </source>
</evidence>
<dbReference type="Proteomes" id="UP000285908">
    <property type="component" value="Unassembled WGS sequence"/>
</dbReference>
<evidence type="ECO:0000313" key="10">
    <source>
        <dbReference type="Proteomes" id="UP000285908"/>
    </source>
</evidence>
<evidence type="ECO:0000256" key="5">
    <source>
        <dbReference type="ARBA" id="ARBA00022989"/>
    </source>
</evidence>
<dbReference type="AlphaFoldDB" id="A0A438AIK2"/>
<name>A0A438AIK2_9RHOB</name>
<dbReference type="OrthoDB" id="9810952at2"/>
<keyword evidence="6" id="KW-0406">Ion transport</keyword>
<sequence>MSLPLLRGRLRPRTWTHLLNLPPPALLALLYAGLIVTGAVALMLPLCNTGTIGFFDAIFTSTSAVTVTGLVVFDIGTELTPLGQGVIALLIQMGGLGLMTFAVLILMALGLPVGMPQRVILREDLEQTSLTDLTVLVRLILKAALICEGGGAIVMAMLFVPELGWAEGLWAAVFHTISAFNNAGFALWPDSLSRWVGHPVVVFAVPAMFVIGGLGFVVLADLFEARTWRRLTLHTKLTLVGTVALGLLGIVGFGLLEWRNPATLGGLEGVWPRVGGAIFQGLTPRTAGFNTVDISGIHDSTALMMISLMLVGGGAASTAGGIKVTSAIVLLLATIAFFRRRQTLHAFGRSLGVEEVMKCMALTTVSMLVVMMGIFLVSLSHDGNFLDYVFEVASAFGTTGLSRGATGDLDALGRLTIMGIMFLGRVGPLTLGFFLATQHRPRIGYPSGKVYLG</sequence>
<dbReference type="GO" id="GO:0008324">
    <property type="term" value="F:monoatomic cation transmembrane transporter activity"/>
    <property type="evidence" value="ECO:0007669"/>
    <property type="project" value="InterPro"/>
</dbReference>
<evidence type="ECO:0000256" key="1">
    <source>
        <dbReference type="ARBA" id="ARBA00004651"/>
    </source>
</evidence>
<evidence type="ECO:0000256" key="7">
    <source>
        <dbReference type="ARBA" id="ARBA00023136"/>
    </source>
</evidence>
<organism evidence="9 10">
    <name type="scientific">Mesobaculum littorinae</name>
    <dbReference type="NCBI Taxonomy" id="2486419"/>
    <lineage>
        <taxon>Bacteria</taxon>
        <taxon>Pseudomonadati</taxon>
        <taxon>Pseudomonadota</taxon>
        <taxon>Alphaproteobacteria</taxon>
        <taxon>Rhodobacterales</taxon>
        <taxon>Roseobacteraceae</taxon>
        <taxon>Mesobaculum</taxon>
    </lineage>
</organism>
<comment type="subcellular location">
    <subcellularLocation>
        <location evidence="1">Cell membrane</location>
        <topology evidence="1">Multi-pass membrane protein</topology>
    </subcellularLocation>
</comment>
<dbReference type="Pfam" id="PF02386">
    <property type="entry name" value="TrkH"/>
    <property type="match status" value="2"/>
</dbReference>
<feature type="transmembrane region" description="Helical" evidence="8">
    <location>
        <begin position="235"/>
        <end position="256"/>
    </location>
</feature>
<dbReference type="GO" id="GO:0030001">
    <property type="term" value="P:metal ion transport"/>
    <property type="evidence" value="ECO:0007669"/>
    <property type="project" value="UniProtKB-ARBA"/>
</dbReference>
<feature type="transmembrane region" description="Helical" evidence="8">
    <location>
        <begin position="52"/>
        <end position="73"/>
    </location>
</feature>
<keyword evidence="3" id="KW-1003">Cell membrane</keyword>
<feature type="transmembrane region" description="Helical" evidence="8">
    <location>
        <begin position="200"/>
        <end position="223"/>
    </location>
</feature>
<evidence type="ECO:0000256" key="2">
    <source>
        <dbReference type="ARBA" id="ARBA00022448"/>
    </source>
</evidence>
<gene>
    <name evidence="9" type="ORF">EKE94_06070</name>
</gene>
<evidence type="ECO:0000256" key="6">
    <source>
        <dbReference type="ARBA" id="ARBA00023065"/>
    </source>
</evidence>
<dbReference type="GO" id="GO:0005886">
    <property type="term" value="C:plasma membrane"/>
    <property type="evidence" value="ECO:0007669"/>
    <property type="project" value="UniProtKB-SubCell"/>
</dbReference>
<keyword evidence="5 8" id="KW-1133">Transmembrane helix</keyword>
<evidence type="ECO:0000256" key="8">
    <source>
        <dbReference type="SAM" id="Phobius"/>
    </source>
</evidence>
<keyword evidence="4 8" id="KW-0812">Transmembrane</keyword>